<evidence type="ECO:0000256" key="7">
    <source>
        <dbReference type="ARBA" id="ARBA00022927"/>
    </source>
</evidence>
<dbReference type="GO" id="GO:0031992">
    <property type="term" value="F:energy transducer activity"/>
    <property type="evidence" value="ECO:0007669"/>
    <property type="project" value="TreeGrafter"/>
</dbReference>
<protein>
    <submittedName>
        <fullName evidence="12">Protein TonB</fullName>
    </submittedName>
</protein>
<dbReference type="PANTHER" id="PTHR33446:SF2">
    <property type="entry name" value="PROTEIN TONB"/>
    <property type="match status" value="1"/>
</dbReference>
<dbReference type="STRING" id="500610.SAMN02799615_02711"/>
<evidence type="ECO:0000256" key="8">
    <source>
        <dbReference type="ARBA" id="ARBA00022989"/>
    </source>
</evidence>
<keyword evidence="6" id="KW-0812">Transmembrane</keyword>
<feature type="region of interest" description="Disordered" evidence="10">
    <location>
        <begin position="40"/>
        <end position="66"/>
    </location>
</feature>
<sequence length="175" mass="18232">MFRLRTTTVLSLLALAVGVAGTAWLSGLTAGWKGPDRIAAKPMPSVPTPAQHRRAAPAPRPPAHAAHLPPVDVAQAAAAPAETETPTLTPVEMPQLPSSIFSRRVARAGLVVLHLSVDAQGHVIHAAVDQSSGDPQLDQEAVQTVQGWRFAVPAGHPEGVSGNLPMRFAGNDRPA</sequence>
<evidence type="ECO:0000256" key="9">
    <source>
        <dbReference type="ARBA" id="ARBA00023136"/>
    </source>
</evidence>
<gene>
    <name evidence="12" type="ORF">SAMN02799615_02711</name>
</gene>
<evidence type="ECO:0000256" key="1">
    <source>
        <dbReference type="ARBA" id="ARBA00004383"/>
    </source>
</evidence>
<dbReference type="EMBL" id="FONH01000009">
    <property type="protein sequence ID" value="SFF18796.1"/>
    <property type="molecule type" value="Genomic_DNA"/>
</dbReference>
<dbReference type="InterPro" id="IPR037682">
    <property type="entry name" value="TonB_C"/>
</dbReference>
<dbReference type="GO" id="GO:0055085">
    <property type="term" value="P:transmembrane transport"/>
    <property type="evidence" value="ECO:0007669"/>
    <property type="project" value="InterPro"/>
</dbReference>
<evidence type="ECO:0000256" key="3">
    <source>
        <dbReference type="ARBA" id="ARBA00022448"/>
    </source>
</evidence>
<accession>A0A1I2GQ66</accession>
<evidence type="ECO:0000256" key="10">
    <source>
        <dbReference type="SAM" id="MobiDB-lite"/>
    </source>
</evidence>
<name>A0A1I2GQ66_9GAMM</name>
<dbReference type="SUPFAM" id="SSF74653">
    <property type="entry name" value="TolA/TonB C-terminal domain"/>
    <property type="match status" value="1"/>
</dbReference>
<evidence type="ECO:0000256" key="6">
    <source>
        <dbReference type="ARBA" id="ARBA00022692"/>
    </source>
</evidence>
<feature type="domain" description="TonB C-terminal" evidence="11">
    <location>
        <begin position="83"/>
        <end position="175"/>
    </location>
</feature>
<dbReference type="InterPro" id="IPR051045">
    <property type="entry name" value="TonB-dependent_transducer"/>
</dbReference>
<evidence type="ECO:0000256" key="2">
    <source>
        <dbReference type="ARBA" id="ARBA00006555"/>
    </source>
</evidence>
<dbReference type="InterPro" id="IPR006260">
    <property type="entry name" value="TonB/TolA_C"/>
</dbReference>
<reference evidence="13" key="1">
    <citation type="submission" date="2016-10" db="EMBL/GenBank/DDBJ databases">
        <authorList>
            <person name="Varghese N."/>
            <person name="Submissions S."/>
        </authorList>
    </citation>
    <scope>NUCLEOTIDE SEQUENCE [LARGE SCALE GENOMIC DNA]</scope>
    <source>
        <strain evidence="13">UNC178MFTsu3.1</strain>
    </source>
</reference>
<dbReference type="NCBIfam" id="TIGR01352">
    <property type="entry name" value="tonB_Cterm"/>
    <property type="match status" value="1"/>
</dbReference>
<keyword evidence="7" id="KW-0653">Protein transport</keyword>
<dbReference type="RefSeq" id="WP_026634614.1">
    <property type="nucleotide sequence ID" value="NZ_FONH01000009.1"/>
</dbReference>
<dbReference type="PROSITE" id="PS52015">
    <property type="entry name" value="TONB_CTD"/>
    <property type="match status" value="1"/>
</dbReference>
<dbReference type="Pfam" id="PF03544">
    <property type="entry name" value="TonB_C"/>
    <property type="match status" value="1"/>
</dbReference>
<evidence type="ECO:0000259" key="11">
    <source>
        <dbReference type="PROSITE" id="PS52015"/>
    </source>
</evidence>
<keyword evidence="8" id="KW-1133">Transmembrane helix</keyword>
<dbReference type="PANTHER" id="PTHR33446">
    <property type="entry name" value="PROTEIN TONB-RELATED"/>
    <property type="match status" value="1"/>
</dbReference>
<organism evidence="12 13">
    <name type="scientific">Dyella marensis</name>
    <dbReference type="NCBI Taxonomy" id="500610"/>
    <lineage>
        <taxon>Bacteria</taxon>
        <taxon>Pseudomonadati</taxon>
        <taxon>Pseudomonadota</taxon>
        <taxon>Gammaproteobacteria</taxon>
        <taxon>Lysobacterales</taxon>
        <taxon>Rhodanobacteraceae</taxon>
        <taxon>Dyella</taxon>
    </lineage>
</organism>
<evidence type="ECO:0000313" key="13">
    <source>
        <dbReference type="Proteomes" id="UP000199477"/>
    </source>
</evidence>
<keyword evidence="5" id="KW-0997">Cell inner membrane</keyword>
<comment type="subcellular location">
    <subcellularLocation>
        <location evidence="1">Cell inner membrane</location>
        <topology evidence="1">Single-pass membrane protein</topology>
        <orientation evidence="1">Periplasmic side</orientation>
    </subcellularLocation>
</comment>
<comment type="similarity">
    <text evidence="2">Belongs to the TonB family.</text>
</comment>
<evidence type="ECO:0000313" key="12">
    <source>
        <dbReference type="EMBL" id="SFF18796.1"/>
    </source>
</evidence>
<dbReference type="GO" id="GO:0098797">
    <property type="term" value="C:plasma membrane protein complex"/>
    <property type="evidence" value="ECO:0007669"/>
    <property type="project" value="TreeGrafter"/>
</dbReference>
<keyword evidence="4" id="KW-1003">Cell membrane</keyword>
<keyword evidence="9" id="KW-0472">Membrane</keyword>
<evidence type="ECO:0000256" key="5">
    <source>
        <dbReference type="ARBA" id="ARBA00022519"/>
    </source>
</evidence>
<keyword evidence="13" id="KW-1185">Reference proteome</keyword>
<dbReference type="Gene3D" id="3.30.1150.10">
    <property type="match status" value="1"/>
</dbReference>
<dbReference type="GO" id="GO:0015031">
    <property type="term" value="P:protein transport"/>
    <property type="evidence" value="ECO:0007669"/>
    <property type="project" value="UniProtKB-KW"/>
</dbReference>
<keyword evidence="3" id="KW-0813">Transport</keyword>
<evidence type="ECO:0000256" key="4">
    <source>
        <dbReference type="ARBA" id="ARBA00022475"/>
    </source>
</evidence>
<proteinExistence type="inferred from homology"/>
<dbReference type="Proteomes" id="UP000199477">
    <property type="component" value="Unassembled WGS sequence"/>
</dbReference>
<dbReference type="AlphaFoldDB" id="A0A1I2GQ66"/>